<dbReference type="InterPro" id="IPR003593">
    <property type="entry name" value="AAA+_ATPase"/>
</dbReference>
<sequence>MNPISIESPDTAPYLDASPLFEAAVTLFRCEDPTEADFARWHAQREHWRERLLAAPAPCLQRLAPPAFSPLEQAVFALCASVGLHGLAAHWLEALAAPHFSLTLAMRLLSNSQQEADAATGELLTGALIRRRVLQLAETGNPASPLRLSPQLRLALLHPAPPPHDFNRVLHRLQRPAHPLLPPETATPDLAGWQVVGLPGSGRRSAVLAAAGERPVYQLDAVRLWQFDDPYDLLADLLTFVDLHDAYLLWPDEDQLVGQPIFCAHLQQWLQGNPRRRLVRLSSQPALAPAFLAAEYTPGLASPAHAAALWRNFGSHYLGSAGVTEGLASRYPLQPADMLTVIHATKTLSGPLDQRLQLACQQREPAQLAGLARRILPKVPLDQVELEAAETTALQELMGRYRHRDLLQAEGLSRQRGVAALFWGRPGTGKTMAAEAIACELGLPLYQVNLAGVSSKWIGETEKHLERLFDEAERYPCVLFFDEADAVFGRRSEVKDSHDRHANLGVSYLLQRVEASNALVILASNFKQNLDEAFLRRLSLSIEFNLPDVNRRQRLWQRWQTRLGLDAATLEGLAEQFELSPAQIANVALSTRLASLRHDGSPRREDIAHALGREYEKADQRFYAQARIQRWLEGSSER</sequence>
<keyword evidence="6" id="KW-1185">Reference proteome</keyword>
<dbReference type="Proteomes" id="UP001172778">
    <property type="component" value="Unassembled WGS sequence"/>
</dbReference>
<gene>
    <name evidence="5" type="ORF">PZA18_15455</name>
</gene>
<dbReference type="CDD" id="cd19481">
    <property type="entry name" value="RecA-like_protease"/>
    <property type="match status" value="1"/>
</dbReference>
<comment type="similarity">
    <text evidence="1">Belongs to the AAA ATPase family.</text>
</comment>
<comment type="caution">
    <text evidence="5">The sequence shown here is derived from an EMBL/GenBank/DDBJ whole genome shotgun (WGS) entry which is preliminary data.</text>
</comment>
<dbReference type="PANTHER" id="PTHR23073">
    <property type="entry name" value="26S PROTEASOME REGULATORY SUBUNIT"/>
    <property type="match status" value="1"/>
</dbReference>
<protein>
    <submittedName>
        <fullName evidence="5">ATP-binding protein</fullName>
    </submittedName>
</protein>
<dbReference type="Gene3D" id="3.40.50.300">
    <property type="entry name" value="P-loop containing nucleotide triphosphate hydrolases"/>
    <property type="match status" value="1"/>
</dbReference>
<organism evidence="5 6">
    <name type="scientific">Parachitinimonas caeni</name>
    <dbReference type="NCBI Taxonomy" id="3031301"/>
    <lineage>
        <taxon>Bacteria</taxon>
        <taxon>Pseudomonadati</taxon>
        <taxon>Pseudomonadota</taxon>
        <taxon>Betaproteobacteria</taxon>
        <taxon>Neisseriales</taxon>
        <taxon>Chitinibacteraceae</taxon>
        <taxon>Parachitinimonas</taxon>
    </lineage>
</organism>
<dbReference type="InterPro" id="IPR027417">
    <property type="entry name" value="P-loop_NTPase"/>
</dbReference>
<dbReference type="SMART" id="SM00382">
    <property type="entry name" value="AAA"/>
    <property type="match status" value="1"/>
</dbReference>
<dbReference type="GO" id="GO:0005524">
    <property type="term" value="F:ATP binding"/>
    <property type="evidence" value="ECO:0007669"/>
    <property type="project" value="UniProtKB-KW"/>
</dbReference>
<accession>A0ABT7DZF5</accession>
<evidence type="ECO:0000256" key="3">
    <source>
        <dbReference type="ARBA" id="ARBA00022840"/>
    </source>
</evidence>
<dbReference type="InterPro" id="IPR003959">
    <property type="entry name" value="ATPase_AAA_core"/>
</dbReference>
<dbReference type="InterPro" id="IPR050221">
    <property type="entry name" value="26S_Proteasome_ATPase"/>
</dbReference>
<feature type="domain" description="AAA+ ATPase" evidence="4">
    <location>
        <begin position="416"/>
        <end position="548"/>
    </location>
</feature>
<dbReference type="EMBL" id="JARRAF010000019">
    <property type="protein sequence ID" value="MDK2125450.1"/>
    <property type="molecule type" value="Genomic_DNA"/>
</dbReference>
<proteinExistence type="inferred from homology"/>
<evidence type="ECO:0000313" key="6">
    <source>
        <dbReference type="Proteomes" id="UP001172778"/>
    </source>
</evidence>
<keyword evidence="3 5" id="KW-0067">ATP-binding</keyword>
<evidence type="ECO:0000256" key="1">
    <source>
        <dbReference type="ARBA" id="ARBA00006914"/>
    </source>
</evidence>
<evidence type="ECO:0000259" key="4">
    <source>
        <dbReference type="SMART" id="SM00382"/>
    </source>
</evidence>
<reference evidence="5" key="1">
    <citation type="submission" date="2023-03" db="EMBL/GenBank/DDBJ databases">
        <title>Chitinimonas shenzhenensis gen. nov., sp. nov., a novel member of family Burkholderiaceae isolated from activated sludge collected in Shen Zhen, China.</title>
        <authorList>
            <person name="Wang X."/>
        </authorList>
    </citation>
    <scope>NUCLEOTIDE SEQUENCE</scope>
    <source>
        <strain evidence="5">DQS-5</strain>
    </source>
</reference>
<keyword evidence="2" id="KW-0547">Nucleotide-binding</keyword>
<evidence type="ECO:0000313" key="5">
    <source>
        <dbReference type="EMBL" id="MDK2125450.1"/>
    </source>
</evidence>
<dbReference type="SUPFAM" id="SSF52540">
    <property type="entry name" value="P-loop containing nucleoside triphosphate hydrolases"/>
    <property type="match status" value="1"/>
</dbReference>
<dbReference type="RefSeq" id="WP_284101760.1">
    <property type="nucleotide sequence ID" value="NZ_JARRAF010000019.1"/>
</dbReference>
<evidence type="ECO:0000256" key="2">
    <source>
        <dbReference type="ARBA" id="ARBA00022741"/>
    </source>
</evidence>
<name>A0ABT7DZF5_9NEIS</name>
<dbReference type="Pfam" id="PF00004">
    <property type="entry name" value="AAA"/>
    <property type="match status" value="1"/>
</dbReference>